<dbReference type="Pfam" id="PF00899">
    <property type="entry name" value="ThiF"/>
    <property type="match status" value="1"/>
</dbReference>
<dbReference type="RefSeq" id="WP_009206665.1">
    <property type="nucleotide sequence ID" value="NC_022357.1"/>
</dbReference>
<organism evidence="2 3">
    <name type="scientific">Sulfuricella denitrificans (strain DSM 22764 / NBRC 105220 / skB26)</name>
    <dbReference type="NCBI Taxonomy" id="1163617"/>
    <lineage>
        <taxon>Bacteria</taxon>
        <taxon>Pseudomonadati</taxon>
        <taxon>Pseudomonadota</taxon>
        <taxon>Betaproteobacteria</taxon>
        <taxon>Nitrosomonadales</taxon>
        <taxon>Sulfuricellaceae</taxon>
        <taxon>Sulfuricella</taxon>
    </lineage>
</organism>
<dbReference type="KEGG" id="sdr:SCD_n00540"/>
<gene>
    <name evidence="2" type="ORF">SCD_n00540</name>
</gene>
<dbReference type="STRING" id="1163617.SCD_n00540"/>
<dbReference type="GO" id="GO:0061504">
    <property type="term" value="P:cyclic threonylcarbamoyladenosine biosynthetic process"/>
    <property type="evidence" value="ECO:0007669"/>
    <property type="project" value="TreeGrafter"/>
</dbReference>
<protein>
    <submittedName>
        <fullName evidence="2">UBA/THIF-type NAD/FAD binding protein</fullName>
    </submittedName>
</protein>
<evidence type="ECO:0000313" key="3">
    <source>
        <dbReference type="Proteomes" id="UP000015559"/>
    </source>
</evidence>
<dbReference type="eggNOG" id="COG1179">
    <property type="taxonomic scope" value="Bacteria"/>
</dbReference>
<accession>S6B112</accession>
<dbReference type="GO" id="GO:0008641">
    <property type="term" value="F:ubiquitin-like modifier activating enzyme activity"/>
    <property type="evidence" value="ECO:0007669"/>
    <property type="project" value="InterPro"/>
</dbReference>
<dbReference type="EMBL" id="AP013066">
    <property type="protein sequence ID" value="BAN34387.1"/>
    <property type="molecule type" value="Genomic_DNA"/>
</dbReference>
<dbReference type="GO" id="GO:0061503">
    <property type="term" value="F:tRNA threonylcarbamoyladenosine dehydratase"/>
    <property type="evidence" value="ECO:0007669"/>
    <property type="project" value="TreeGrafter"/>
</dbReference>
<dbReference type="InterPro" id="IPR000594">
    <property type="entry name" value="ThiF_NAD_FAD-bd"/>
</dbReference>
<evidence type="ECO:0000313" key="2">
    <source>
        <dbReference type="EMBL" id="BAN34387.1"/>
    </source>
</evidence>
<proteinExistence type="predicted"/>
<dbReference type="OrthoDB" id="9804150at2"/>
<sequence>MQNLQPQFERTHILIGDEGIARLASKHVFVAGLGGVGSYCAEALARAGIGRLTLLDHDVVAASNINRQLPALLSTVGQSKAELMAARIRDINPECQITVIRQFLNTENVNDLVPGDCDYVVDAIDSLACKVALVAESLKRGLKVVASMGAGNRLDPSKIKLADISQTEMCPLARQMRKRLQRHGIRKGLLTVFSDEQPSAPLPPQPVEGAGRPRAVNGTISYMPPLFGYMLAGAVIQKLLESDGQEQGVASSQ</sequence>
<dbReference type="Proteomes" id="UP000015559">
    <property type="component" value="Chromosome"/>
</dbReference>
<reference evidence="2 3" key="1">
    <citation type="journal article" date="2012" name="Appl. Environ. Microbiol.">
        <title>Draft genome sequence of a psychrotolerant sulfur-oxidizing bacterium, Sulfuricella denitrificans skB26, and proteomic insights into cold adaptation.</title>
        <authorList>
            <person name="Watanabe T."/>
            <person name="Kojima H."/>
            <person name="Fukui M."/>
        </authorList>
    </citation>
    <scope>NUCLEOTIDE SEQUENCE [LARGE SCALE GENOMIC DNA]</scope>
    <source>
        <strain evidence="3">skB26</strain>
    </source>
</reference>
<name>S6B112_SULDS</name>
<keyword evidence="3" id="KW-1185">Reference proteome</keyword>
<dbReference type="CDD" id="cd00755">
    <property type="entry name" value="YgdL_like"/>
    <property type="match status" value="1"/>
</dbReference>
<dbReference type="SUPFAM" id="SSF69572">
    <property type="entry name" value="Activating enzymes of the ubiquitin-like proteins"/>
    <property type="match status" value="1"/>
</dbReference>
<dbReference type="AlphaFoldDB" id="S6B112"/>
<dbReference type="PANTHER" id="PTHR43267:SF1">
    <property type="entry name" value="TRNA THREONYLCARBAMOYLADENOSINE DEHYDRATASE"/>
    <property type="match status" value="1"/>
</dbReference>
<evidence type="ECO:0000259" key="1">
    <source>
        <dbReference type="Pfam" id="PF00899"/>
    </source>
</evidence>
<dbReference type="HOGENOM" id="CLU_013325_4_1_4"/>
<feature type="domain" description="THIF-type NAD/FAD binding fold" evidence="1">
    <location>
        <begin position="14"/>
        <end position="242"/>
    </location>
</feature>
<dbReference type="Gene3D" id="3.40.50.720">
    <property type="entry name" value="NAD(P)-binding Rossmann-like Domain"/>
    <property type="match status" value="1"/>
</dbReference>
<dbReference type="InterPro" id="IPR045886">
    <property type="entry name" value="ThiF/MoeB/HesA"/>
</dbReference>
<dbReference type="PANTHER" id="PTHR43267">
    <property type="entry name" value="TRNA THREONYLCARBAMOYLADENOSINE DEHYDRATASE"/>
    <property type="match status" value="1"/>
</dbReference>
<dbReference type="InterPro" id="IPR035985">
    <property type="entry name" value="Ubiquitin-activating_enz"/>
</dbReference>